<sequence length="80" mass="8483">MVGYMIVTLAALVLVLGSAAVVLIRRDRRRVYDSPDSARIEAQATKGLRDARGRAHAAQHVSDSGAVSAARDRDPGIGNL</sequence>
<evidence type="ECO:0000256" key="1">
    <source>
        <dbReference type="SAM" id="MobiDB-lite"/>
    </source>
</evidence>
<protein>
    <submittedName>
        <fullName evidence="2">Uncharacterized protein</fullName>
    </submittedName>
</protein>
<comment type="caution">
    <text evidence="2">The sequence shown here is derived from an EMBL/GenBank/DDBJ whole genome shotgun (WGS) entry which is preliminary data.</text>
</comment>
<dbReference type="AlphaFoldDB" id="A0A250VFV0"/>
<evidence type="ECO:0000313" key="3">
    <source>
        <dbReference type="Proteomes" id="UP000217446"/>
    </source>
</evidence>
<dbReference type="RefSeq" id="WP_159064346.1">
    <property type="nucleotide sequence ID" value="NZ_BDQI01000008.1"/>
</dbReference>
<gene>
    <name evidence="2" type="ORF">SO3561_04461</name>
</gene>
<reference evidence="3" key="1">
    <citation type="submission" date="2017-05" db="EMBL/GenBank/DDBJ databases">
        <title>Streptomyces olivochromogenes NBRC 3561 whole genome shotgun sequence.</title>
        <authorList>
            <person name="Dohra H."/>
            <person name="Kodani S."/>
        </authorList>
    </citation>
    <scope>NUCLEOTIDE SEQUENCE [LARGE SCALE GENOMIC DNA]</scope>
    <source>
        <strain evidence="3">NBRC 3561</strain>
    </source>
</reference>
<evidence type="ECO:0000313" key="2">
    <source>
        <dbReference type="EMBL" id="GAX52942.1"/>
    </source>
</evidence>
<keyword evidence="3" id="KW-1185">Reference proteome</keyword>
<dbReference type="STRING" id="1963.AQJ27_11340"/>
<organism evidence="2 3">
    <name type="scientific">Streptomyces olivochromogenes</name>
    <dbReference type="NCBI Taxonomy" id="1963"/>
    <lineage>
        <taxon>Bacteria</taxon>
        <taxon>Bacillati</taxon>
        <taxon>Actinomycetota</taxon>
        <taxon>Actinomycetes</taxon>
        <taxon>Kitasatosporales</taxon>
        <taxon>Streptomycetaceae</taxon>
        <taxon>Streptomyces</taxon>
    </lineage>
</organism>
<dbReference type="Proteomes" id="UP000217446">
    <property type="component" value="Unassembled WGS sequence"/>
</dbReference>
<dbReference type="EMBL" id="BDQI01000008">
    <property type="protein sequence ID" value="GAX52942.1"/>
    <property type="molecule type" value="Genomic_DNA"/>
</dbReference>
<feature type="compositionally biased region" description="Basic and acidic residues" evidence="1">
    <location>
        <begin position="70"/>
        <end position="80"/>
    </location>
</feature>
<accession>A0A250VFV0</accession>
<name>A0A250VFV0_STROL</name>
<feature type="region of interest" description="Disordered" evidence="1">
    <location>
        <begin position="49"/>
        <end position="80"/>
    </location>
</feature>
<proteinExistence type="predicted"/>